<dbReference type="Proteomes" id="UP000326759">
    <property type="component" value="Unassembled WGS sequence"/>
</dbReference>
<evidence type="ECO:0000313" key="5">
    <source>
        <dbReference type="Proteomes" id="UP000326759"/>
    </source>
</evidence>
<gene>
    <name evidence="4" type="ORF">Anas_07193</name>
</gene>
<dbReference type="InterPro" id="IPR000863">
    <property type="entry name" value="Sulfotransferase_dom"/>
</dbReference>
<organism evidence="4 5">
    <name type="scientific">Armadillidium nasatum</name>
    <dbReference type="NCBI Taxonomy" id="96803"/>
    <lineage>
        <taxon>Eukaryota</taxon>
        <taxon>Metazoa</taxon>
        <taxon>Ecdysozoa</taxon>
        <taxon>Arthropoda</taxon>
        <taxon>Crustacea</taxon>
        <taxon>Multicrustacea</taxon>
        <taxon>Malacostraca</taxon>
        <taxon>Eumalacostraca</taxon>
        <taxon>Peracarida</taxon>
        <taxon>Isopoda</taxon>
        <taxon>Oniscidea</taxon>
        <taxon>Crinocheta</taxon>
        <taxon>Armadillidiidae</taxon>
        <taxon>Armadillidium</taxon>
    </lineage>
</organism>
<dbReference type="AlphaFoldDB" id="A0A5N5STL4"/>
<dbReference type="GO" id="GO:0008146">
    <property type="term" value="F:sulfotransferase activity"/>
    <property type="evidence" value="ECO:0007669"/>
    <property type="project" value="InterPro"/>
</dbReference>
<evidence type="ECO:0000313" key="4">
    <source>
        <dbReference type="EMBL" id="KAB7497553.1"/>
    </source>
</evidence>
<dbReference type="EMBL" id="SEYY01020141">
    <property type="protein sequence ID" value="KAB7497553.1"/>
    <property type="molecule type" value="Genomic_DNA"/>
</dbReference>
<evidence type="ECO:0000256" key="2">
    <source>
        <dbReference type="ARBA" id="ARBA00022679"/>
    </source>
</evidence>
<keyword evidence="5" id="KW-1185">Reference proteome</keyword>
<dbReference type="PANTHER" id="PTHR11783">
    <property type="entry name" value="SULFOTRANSFERASE SULT"/>
    <property type="match status" value="1"/>
</dbReference>
<reference evidence="4 5" key="1">
    <citation type="journal article" date="2019" name="PLoS Biol.">
        <title>Sex chromosomes control vertical transmission of feminizing Wolbachia symbionts in an isopod.</title>
        <authorList>
            <person name="Becking T."/>
            <person name="Chebbi M.A."/>
            <person name="Giraud I."/>
            <person name="Moumen B."/>
            <person name="Laverre T."/>
            <person name="Caubet Y."/>
            <person name="Peccoud J."/>
            <person name="Gilbert C."/>
            <person name="Cordaux R."/>
        </authorList>
    </citation>
    <scope>NUCLEOTIDE SEQUENCE [LARGE SCALE GENOMIC DNA]</scope>
    <source>
        <strain evidence="4">ANa2</strain>
        <tissue evidence="4">Whole body excluding digestive tract and cuticle</tissue>
    </source>
</reference>
<protein>
    <submittedName>
        <fullName evidence="4">Sulfotransferase family cytosolic 1B member 1</fullName>
    </submittedName>
</protein>
<comment type="similarity">
    <text evidence="1">Belongs to the sulfotransferase 1 family.</text>
</comment>
<sequence length="361" mass="42785">MYPLYSFKILWQESIIIIEILIKKNFHKKLRSKMPSAEIVKSIFTNDKKKRYYTSEGFIIETVSGQWARKIKKNYFLLNEAVRVTPGNYILPSNYKNWHARYQSFNVKPADVFVVSFPKSGTTWTQEMVWCLLHNLDYEKAKVVLTKRFPYFEYEGMIPPKYLFMMPSLEKGDPNIPGESWKILNALPSPRTIKTHLFKELLPVGIWSTKPKIVYVCRDPRDVCVSFFYHSMRYNGFRGEFSDFVELFLGDMLIMFTPYWKHVLDYWALRNEENILFIRYEELQQDISGMIQKVSAFLGKEITKDEVENLANHLSFENMKNNKAVNNDNLIVFPLSKAKRVKFMRKGKVKSKNIFKRTKIF</sequence>
<dbReference type="Gene3D" id="3.40.50.300">
    <property type="entry name" value="P-loop containing nucleotide triphosphate hydrolases"/>
    <property type="match status" value="1"/>
</dbReference>
<accession>A0A5N5STL4</accession>
<feature type="domain" description="Sulfotransferase" evidence="3">
    <location>
        <begin position="110"/>
        <end position="352"/>
    </location>
</feature>
<evidence type="ECO:0000256" key="1">
    <source>
        <dbReference type="ARBA" id="ARBA00005771"/>
    </source>
</evidence>
<dbReference type="InterPro" id="IPR027417">
    <property type="entry name" value="P-loop_NTPase"/>
</dbReference>
<dbReference type="OrthoDB" id="205623at2759"/>
<dbReference type="SUPFAM" id="SSF52540">
    <property type="entry name" value="P-loop containing nucleoside triphosphate hydrolases"/>
    <property type="match status" value="1"/>
</dbReference>
<name>A0A5N5STL4_9CRUS</name>
<comment type="caution">
    <text evidence="4">The sequence shown here is derived from an EMBL/GenBank/DDBJ whole genome shotgun (WGS) entry which is preliminary data.</text>
</comment>
<proteinExistence type="inferred from homology"/>
<dbReference type="Pfam" id="PF00685">
    <property type="entry name" value="Sulfotransfer_1"/>
    <property type="match status" value="1"/>
</dbReference>
<keyword evidence="2 4" id="KW-0808">Transferase</keyword>
<evidence type="ECO:0000259" key="3">
    <source>
        <dbReference type="Pfam" id="PF00685"/>
    </source>
</evidence>